<feature type="compositionally biased region" description="Low complexity" evidence="1">
    <location>
        <begin position="160"/>
        <end position="172"/>
    </location>
</feature>
<feature type="region of interest" description="Disordered" evidence="1">
    <location>
        <begin position="224"/>
        <end position="249"/>
    </location>
</feature>
<evidence type="ECO:0000256" key="1">
    <source>
        <dbReference type="SAM" id="MobiDB-lite"/>
    </source>
</evidence>
<feature type="region of interest" description="Disordered" evidence="1">
    <location>
        <begin position="42"/>
        <end position="190"/>
    </location>
</feature>
<accession>A0A8C8VH22</accession>
<evidence type="ECO:0000313" key="3">
    <source>
        <dbReference type="Proteomes" id="UP000694393"/>
    </source>
</evidence>
<protein>
    <submittedName>
        <fullName evidence="2">Uncharacterized protein</fullName>
    </submittedName>
</protein>
<keyword evidence="3" id="KW-1185">Reference proteome</keyword>
<name>A0A8C8VH22_9SAUR</name>
<reference evidence="2" key="2">
    <citation type="submission" date="2025-09" db="UniProtKB">
        <authorList>
            <consortium name="Ensembl"/>
        </authorList>
    </citation>
    <scope>IDENTIFICATION</scope>
</reference>
<organism evidence="2 3">
    <name type="scientific">Pelusios castaneus</name>
    <name type="common">West African mud turtle</name>
    <dbReference type="NCBI Taxonomy" id="367368"/>
    <lineage>
        <taxon>Eukaryota</taxon>
        <taxon>Metazoa</taxon>
        <taxon>Chordata</taxon>
        <taxon>Craniata</taxon>
        <taxon>Vertebrata</taxon>
        <taxon>Euteleostomi</taxon>
        <taxon>Archelosauria</taxon>
        <taxon>Testudinata</taxon>
        <taxon>Testudines</taxon>
        <taxon>Pleurodira</taxon>
        <taxon>Pelomedusidae</taxon>
        <taxon>Pelusios</taxon>
    </lineage>
</organism>
<sequence>HSALFIPKEVIATWRTVYTAIWTLHPAEQILQEASAAFDPRAYQDPGGALLSAGTPPEENSKPIYATVPEPPDPEDLYQAAEGNEADEPFDSGVTDLEKKPSKPDPQQLHGGSDPLSLYEEGGGPQDGDCCSSCRPSPPGSGSPADHRSYTSLRAPSPAPSTSHFSSSSSFSSDDEFKNNLLNLNPSPGFKSMSLGSFSSSVLDQDLDLNFEPGSGSHFKFPDYCTPEQEAGDGGAKGELSSGPHKLRS</sequence>
<evidence type="ECO:0000313" key="2">
    <source>
        <dbReference type="Ensembl" id="ENSPCEP00000007542.1"/>
    </source>
</evidence>
<dbReference type="Ensembl" id="ENSPCET00000007810.1">
    <property type="protein sequence ID" value="ENSPCEP00000007542.1"/>
    <property type="gene ID" value="ENSPCEG00000006049.1"/>
</dbReference>
<dbReference type="Proteomes" id="UP000694393">
    <property type="component" value="Unplaced"/>
</dbReference>
<reference evidence="2" key="1">
    <citation type="submission" date="2025-08" db="UniProtKB">
        <authorList>
            <consortium name="Ensembl"/>
        </authorList>
    </citation>
    <scope>IDENTIFICATION</scope>
</reference>
<proteinExistence type="predicted"/>
<dbReference type="AlphaFoldDB" id="A0A8C8VH22"/>